<protein>
    <submittedName>
        <fullName evidence="1">Uncharacterized protein</fullName>
    </submittedName>
</protein>
<dbReference type="AlphaFoldDB" id="A0AA35RKE5"/>
<dbReference type="EMBL" id="CASHTH010001116">
    <property type="protein sequence ID" value="CAI8011702.1"/>
    <property type="molecule type" value="Genomic_DNA"/>
</dbReference>
<evidence type="ECO:0000313" key="1">
    <source>
        <dbReference type="EMBL" id="CAI8011702.1"/>
    </source>
</evidence>
<sequence length="92" mass="10404">MFIHAVVSGRTPFMPVLPRLSSSYSYPPAVHCGMQQDVPNIGQLTTCLFKLMGEVRTIKNDLKRAKKKNPGFLSVCLLFKHKCYGVIIYNMQ</sequence>
<keyword evidence="2" id="KW-1185">Reference proteome</keyword>
<comment type="caution">
    <text evidence="1">The sequence shown here is derived from an EMBL/GenBank/DDBJ whole genome shotgun (WGS) entry which is preliminary data.</text>
</comment>
<dbReference type="Proteomes" id="UP001174909">
    <property type="component" value="Unassembled WGS sequence"/>
</dbReference>
<organism evidence="1 2">
    <name type="scientific">Geodia barretti</name>
    <name type="common">Barrett's horny sponge</name>
    <dbReference type="NCBI Taxonomy" id="519541"/>
    <lineage>
        <taxon>Eukaryota</taxon>
        <taxon>Metazoa</taxon>
        <taxon>Porifera</taxon>
        <taxon>Demospongiae</taxon>
        <taxon>Heteroscleromorpha</taxon>
        <taxon>Tetractinellida</taxon>
        <taxon>Astrophorina</taxon>
        <taxon>Geodiidae</taxon>
        <taxon>Geodia</taxon>
    </lineage>
</organism>
<gene>
    <name evidence="1" type="ORF">GBAR_LOCUS7511</name>
</gene>
<accession>A0AA35RKE5</accession>
<feature type="non-terminal residue" evidence="1">
    <location>
        <position position="1"/>
    </location>
</feature>
<name>A0AA35RKE5_GEOBA</name>
<proteinExistence type="predicted"/>
<evidence type="ECO:0000313" key="2">
    <source>
        <dbReference type="Proteomes" id="UP001174909"/>
    </source>
</evidence>
<reference evidence="1" key="1">
    <citation type="submission" date="2023-03" db="EMBL/GenBank/DDBJ databases">
        <authorList>
            <person name="Steffen K."/>
            <person name="Cardenas P."/>
        </authorList>
    </citation>
    <scope>NUCLEOTIDE SEQUENCE</scope>
</reference>